<keyword evidence="2" id="KW-1133">Transmembrane helix</keyword>
<name>A0A024TG57_9STRA</name>
<accession>A0A024TG57</accession>
<dbReference type="AlphaFoldDB" id="A0A024TG57"/>
<evidence type="ECO:0000256" key="1">
    <source>
        <dbReference type="SAM" id="MobiDB-lite"/>
    </source>
</evidence>
<proteinExistence type="predicted"/>
<feature type="transmembrane region" description="Helical" evidence="2">
    <location>
        <begin position="727"/>
        <end position="751"/>
    </location>
</feature>
<feature type="region of interest" description="Disordered" evidence="1">
    <location>
        <begin position="965"/>
        <end position="984"/>
    </location>
</feature>
<dbReference type="EMBL" id="KI913995">
    <property type="protein sequence ID" value="ETV93023.1"/>
    <property type="molecule type" value="Genomic_DNA"/>
</dbReference>
<gene>
    <name evidence="3" type="ORF">H310_12854</name>
</gene>
<feature type="transmembrane region" description="Helical" evidence="2">
    <location>
        <begin position="988"/>
        <end position="1010"/>
    </location>
</feature>
<dbReference type="VEuPathDB" id="FungiDB:H310_12854"/>
<evidence type="ECO:0000256" key="2">
    <source>
        <dbReference type="SAM" id="Phobius"/>
    </source>
</evidence>
<keyword evidence="2" id="KW-0472">Membrane</keyword>
<dbReference type="OrthoDB" id="62697at2759"/>
<protein>
    <submittedName>
        <fullName evidence="3">Uncharacterized protein</fullName>
    </submittedName>
</protein>
<dbReference type="RefSeq" id="XP_008878288.1">
    <property type="nucleotide sequence ID" value="XM_008880066.1"/>
</dbReference>
<evidence type="ECO:0000313" key="3">
    <source>
        <dbReference type="EMBL" id="ETV93023.1"/>
    </source>
</evidence>
<feature type="transmembrane region" description="Helical" evidence="2">
    <location>
        <begin position="854"/>
        <end position="875"/>
    </location>
</feature>
<dbReference type="GeneID" id="20089904"/>
<feature type="compositionally biased region" description="Basic and acidic residues" evidence="1">
    <location>
        <begin position="965"/>
        <end position="981"/>
    </location>
</feature>
<reference evidence="3" key="1">
    <citation type="submission" date="2013-12" db="EMBL/GenBank/DDBJ databases">
        <title>The Genome Sequence of Aphanomyces invadans NJM9701.</title>
        <authorList>
            <consortium name="The Broad Institute Genomics Platform"/>
            <person name="Russ C."/>
            <person name="Tyler B."/>
            <person name="van West P."/>
            <person name="Dieguez-Uribeondo J."/>
            <person name="Young S.K."/>
            <person name="Zeng Q."/>
            <person name="Gargeya S."/>
            <person name="Fitzgerald M."/>
            <person name="Abouelleil A."/>
            <person name="Alvarado L."/>
            <person name="Chapman S.B."/>
            <person name="Gainer-Dewar J."/>
            <person name="Goldberg J."/>
            <person name="Griggs A."/>
            <person name="Gujja S."/>
            <person name="Hansen M."/>
            <person name="Howarth C."/>
            <person name="Imamovic A."/>
            <person name="Ireland A."/>
            <person name="Larimer J."/>
            <person name="McCowan C."/>
            <person name="Murphy C."/>
            <person name="Pearson M."/>
            <person name="Poon T.W."/>
            <person name="Priest M."/>
            <person name="Roberts A."/>
            <person name="Saif S."/>
            <person name="Shea T."/>
            <person name="Sykes S."/>
            <person name="Wortman J."/>
            <person name="Nusbaum C."/>
            <person name="Birren B."/>
        </authorList>
    </citation>
    <scope>NUCLEOTIDE SEQUENCE [LARGE SCALE GENOMIC DNA]</scope>
    <source>
        <strain evidence="3">NJM9701</strain>
    </source>
</reference>
<keyword evidence="2" id="KW-0812">Transmembrane</keyword>
<sequence>MTDPPQLSPRRPEAKVGRIHPCPPDTNVCDVNDVIGATDDVTESHKADGMTFKATAQTFARPDNDTWDAGGVPDMSTTDQVEAMCGLGYVVFTLVLTMSYLTLLAPVMANDLWWSGFNSTGAQSYIIDAMNDKLIVATTESIDLTASTMGRPTDYSTFYSPIHIASTYTRMVVDSESANLTSAIASLQFVWSPDSIPTQFCWVDFNKTWEVAHTGPRQARCYVRYTANAAVYWETTIRMSDWNTWMTAKEAQFNVTLGNAMRRTPAGDEWIRRSANAFKDVPSEVEVWKGAGLTHFTLQYANVFAWGIEERIHIQNAFGGSQAISIKSSSVKSLGAQWTTLILCWGPWNDLTVGASVEYSLVRNDPHNQRFTSPCSYDDYLANPDTYDCDPCKAPWNPIPGDCWPDFELFFAFPALPGIELVSSNIGPFGSIDLYLVATPPSLKTLASTYQAALAVLAPTNDAFKSALHKIPGYEADPVPLAWSSEPYLYMGGDPSCPFRDPMPFVQSSFAFDMSCTTQERHRMLLNAFNSIFALLASSPAPSAATICAQCPTMAHECTAVVTPAATAAKAFRDAYAMHDEWVGQINAARDDVVKLGVGTMQLAIHATDETNAFLFQTLLSSTPSSWDFFGWIYLLEWATGAREVVSFEGDWRILPLVSDKYDPIINEARALEVPKSACQYLWVVSVVVSVVLLSVGTLVTLYSMYLRGRIVGRNLFRFNRIVGAVWLGRPFLLVRGMTAVVVLSTSPLIFRVHNEYTQFEFAPRTFVQSMLVSGEAMWISYVVNDFLLLLTRNSQPHFAPISTCLGWLIYLLYDVSSPYKVEANIDRRCTFTMRYKQLLCDSGSVAIGDYTRAVTYVFIQLACIAGAFVAVRLWQCIRPSQPKSYNGHLLLSGTATAFLHKETLANGAWVVDRASCVMCGLITVGKFIFDLKLWLLVVDANIATPVKWGMKIFAPPELTNDLAKRYGDKPSSDTTTDKPPVKPPNRLMAAVGLAYVFSTIFGSITYLTLTATNMANDFWWANFNASREHAYVARLYNLQLVLQPHGGEVALDDAQFVDGANYSISLPKAVSVAVPPLYVSQVLTTDATEIGMAVRGLRRMDACLAPWISAQYCWLDFGKTWEMANSAQRQRRCNQNYTTNGAVYLESVLRNVDADQLDSCWGTSLDIAFATPLRATDKGRQWWVTTRSADIPVADEVAYWQSAGVATYTVNWQNYKTVGIIDTFNIKNAFGFEYPMTLKYTNGSLQLTAQTMRRA</sequence>
<feature type="transmembrane region" description="Helical" evidence="2">
    <location>
        <begin position="681"/>
        <end position="706"/>
    </location>
</feature>
<organism evidence="3">
    <name type="scientific">Aphanomyces invadans</name>
    <dbReference type="NCBI Taxonomy" id="157072"/>
    <lineage>
        <taxon>Eukaryota</taxon>
        <taxon>Sar</taxon>
        <taxon>Stramenopiles</taxon>
        <taxon>Oomycota</taxon>
        <taxon>Saprolegniomycetes</taxon>
        <taxon>Saprolegniales</taxon>
        <taxon>Verrucalvaceae</taxon>
        <taxon>Aphanomyces</taxon>
    </lineage>
</organism>